<reference evidence="1 2" key="1">
    <citation type="journal article" date="2018" name="Nat. Ecol. Evol.">
        <title>Shark genomes provide insights into elasmobranch evolution and the origin of vertebrates.</title>
        <authorList>
            <person name="Hara Y"/>
            <person name="Yamaguchi K"/>
            <person name="Onimaru K"/>
            <person name="Kadota M"/>
            <person name="Koyanagi M"/>
            <person name="Keeley SD"/>
            <person name="Tatsumi K"/>
            <person name="Tanaka K"/>
            <person name="Motone F"/>
            <person name="Kageyama Y"/>
            <person name="Nozu R"/>
            <person name="Adachi N"/>
            <person name="Nishimura O"/>
            <person name="Nakagawa R"/>
            <person name="Tanegashima C"/>
            <person name="Kiyatake I"/>
            <person name="Matsumoto R"/>
            <person name="Murakumo K"/>
            <person name="Nishida K"/>
            <person name="Terakita A"/>
            <person name="Kuratani S"/>
            <person name="Sato K"/>
            <person name="Hyodo S Kuraku.S."/>
        </authorList>
    </citation>
    <scope>NUCLEOTIDE SEQUENCE [LARGE SCALE GENOMIC DNA]</scope>
</reference>
<comment type="caution">
    <text evidence="1">The sequence shown here is derived from an EMBL/GenBank/DDBJ whole genome shotgun (WGS) entry which is preliminary data.</text>
</comment>
<keyword evidence="2" id="KW-1185">Reference proteome</keyword>
<evidence type="ECO:0000313" key="1">
    <source>
        <dbReference type="EMBL" id="GCC46662.1"/>
    </source>
</evidence>
<gene>
    <name evidence="1" type="ORF">chiPu_0030930</name>
</gene>
<protein>
    <submittedName>
        <fullName evidence="1">Uncharacterized protein</fullName>
    </submittedName>
</protein>
<feature type="non-terminal residue" evidence="1">
    <location>
        <position position="231"/>
    </location>
</feature>
<accession>A0A401TVI8</accession>
<proteinExistence type="predicted"/>
<dbReference type="Proteomes" id="UP000287033">
    <property type="component" value="Unassembled WGS sequence"/>
</dbReference>
<dbReference type="EMBL" id="BEZZ01196735">
    <property type="protein sequence ID" value="GCC46662.1"/>
    <property type="molecule type" value="Genomic_DNA"/>
</dbReference>
<dbReference type="AlphaFoldDB" id="A0A401TVI8"/>
<organism evidence="1 2">
    <name type="scientific">Chiloscyllium punctatum</name>
    <name type="common">Brownbanded bambooshark</name>
    <name type="synonym">Hemiscyllium punctatum</name>
    <dbReference type="NCBI Taxonomy" id="137246"/>
    <lineage>
        <taxon>Eukaryota</taxon>
        <taxon>Metazoa</taxon>
        <taxon>Chordata</taxon>
        <taxon>Craniata</taxon>
        <taxon>Vertebrata</taxon>
        <taxon>Chondrichthyes</taxon>
        <taxon>Elasmobranchii</taxon>
        <taxon>Galeomorphii</taxon>
        <taxon>Galeoidea</taxon>
        <taxon>Orectolobiformes</taxon>
        <taxon>Hemiscylliidae</taxon>
        <taxon>Chiloscyllium</taxon>
    </lineage>
</organism>
<evidence type="ECO:0000313" key="2">
    <source>
        <dbReference type="Proteomes" id="UP000287033"/>
    </source>
</evidence>
<name>A0A401TVI8_CHIPU</name>
<feature type="non-terminal residue" evidence="1">
    <location>
        <position position="1"/>
    </location>
</feature>
<sequence>RRAGVDDVQLARRGRGLRRQQLGDTGEILRQHGRQRAGVELQLVVLVERQAEIGHRHAVHGPAQHLLELGHDIAHRAVAEQHGARCGRAVGVLRGLCDHLVAKRIVVGDEGLQRRGDLAGVGLDADVQAGAARRRLQQIEGDAGEHVGNIVGVAGKRDAVEAELRGLRLLQHIGEGPRRVGDAELVHDVVARGRRIGDVGGILGPRQHHLIGPARHLDDRGLDVGGRGLGI</sequence>